<sequence length="387" mass="41183">MWQVDAEYGLSRRQASLNRGEYRAAVVPQIAERTVSLPTDLAADLDEATMALVRLDAHADTALRSELELAPLQSVLLRTESASSSKIEGLTVGARRLALAEIGEPSSGNASLVVANVRAMDAALRLAAEPGLASILAMHAALMAEQTVHTPGALRTVQVWIGGGAGPRTALFVPPLPGRVDADMRDLAAFVARDDIPALAHATLAHAQFETIHPFTDGNGRTGRALVHAMLRRAGTARRIATPISAGLLTDTEGYFAALGAYRDGDIRPILETFARSSRQAAEFGRGLVDELAHARAAMRARTAARSDSSAWRLIDLAIAQPVLHSRAVMQGLGISAPAAGRALMTLVDAGVLRQTSVGRRNRVWQSDEVLAILDGFAERIRRTAAR</sequence>
<gene>
    <name evidence="4" type="ORF">SAMN04487783_1579</name>
</gene>
<protein>
    <submittedName>
        <fullName evidence="4">Fic family protein</fullName>
    </submittedName>
</protein>
<evidence type="ECO:0000313" key="5">
    <source>
        <dbReference type="Proteomes" id="UP000198506"/>
    </source>
</evidence>
<organism evidence="4 5">
    <name type="scientific">Agrococcus baldri</name>
    <dbReference type="NCBI Taxonomy" id="153730"/>
    <lineage>
        <taxon>Bacteria</taxon>
        <taxon>Bacillati</taxon>
        <taxon>Actinomycetota</taxon>
        <taxon>Actinomycetes</taxon>
        <taxon>Micrococcales</taxon>
        <taxon>Microbacteriaceae</taxon>
        <taxon>Agrococcus</taxon>
    </lineage>
</organism>
<dbReference type="InterPro" id="IPR036597">
    <property type="entry name" value="Fido-like_dom_sf"/>
</dbReference>
<feature type="active site" evidence="1">
    <location>
        <position position="213"/>
    </location>
</feature>
<name>A0AA94HMQ3_9MICO</name>
<keyword evidence="5" id="KW-1185">Reference proteome</keyword>
<dbReference type="SUPFAM" id="SSF140931">
    <property type="entry name" value="Fic-like"/>
    <property type="match status" value="1"/>
</dbReference>
<dbReference type="InterPro" id="IPR040198">
    <property type="entry name" value="Fido_containing"/>
</dbReference>
<evidence type="ECO:0000256" key="2">
    <source>
        <dbReference type="PIRSR" id="PIRSR640198-2"/>
    </source>
</evidence>
<dbReference type="PANTHER" id="PTHR13504">
    <property type="entry name" value="FIDO DOMAIN-CONTAINING PROTEIN DDB_G0283145"/>
    <property type="match status" value="1"/>
</dbReference>
<dbReference type="Proteomes" id="UP000198506">
    <property type="component" value="Unassembled WGS sequence"/>
</dbReference>
<dbReference type="EMBL" id="FOZN01000002">
    <property type="protein sequence ID" value="SFS11469.1"/>
    <property type="molecule type" value="Genomic_DNA"/>
</dbReference>
<evidence type="ECO:0000256" key="1">
    <source>
        <dbReference type="PIRSR" id="PIRSR640198-1"/>
    </source>
</evidence>
<dbReference type="Gene3D" id="1.10.3290.10">
    <property type="entry name" value="Fido-like domain"/>
    <property type="match status" value="1"/>
</dbReference>
<dbReference type="GO" id="GO:0005524">
    <property type="term" value="F:ATP binding"/>
    <property type="evidence" value="ECO:0007669"/>
    <property type="project" value="UniProtKB-KW"/>
</dbReference>
<dbReference type="AlphaFoldDB" id="A0AA94HMQ3"/>
<comment type="caution">
    <text evidence="4">The sequence shown here is derived from an EMBL/GenBank/DDBJ whole genome shotgun (WGS) entry which is preliminary data.</text>
</comment>
<proteinExistence type="predicted"/>
<feature type="binding site" evidence="2">
    <location>
        <begin position="217"/>
        <end position="224"/>
    </location>
    <ligand>
        <name>ATP</name>
        <dbReference type="ChEBI" id="CHEBI:30616"/>
    </ligand>
</feature>
<dbReference type="Pfam" id="PF02661">
    <property type="entry name" value="Fic"/>
    <property type="match status" value="1"/>
</dbReference>
<keyword evidence="2" id="KW-0547">Nucleotide-binding</keyword>
<dbReference type="PROSITE" id="PS51459">
    <property type="entry name" value="FIDO"/>
    <property type="match status" value="1"/>
</dbReference>
<feature type="domain" description="Fido" evidence="3">
    <location>
        <begin position="130"/>
        <end position="276"/>
    </location>
</feature>
<keyword evidence="2" id="KW-0067">ATP-binding</keyword>
<accession>A0AA94HMQ3</accession>
<reference evidence="4 5" key="1">
    <citation type="submission" date="2016-10" db="EMBL/GenBank/DDBJ databases">
        <authorList>
            <person name="Varghese N."/>
            <person name="Submissions S."/>
        </authorList>
    </citation>
    <scope>NUCLEOTIDE SEQUENCE [LARGE SCALE GENOMIC DNA]</scope>
    <source>
        <strain evidence="4 5">IAM 15147</strain>
    </source>
</reference>
<evidence type="ECO:0000259" key="3">
    <source>
        <dbReference type="PROSITE" id="PS51459"/>
    </source>
</evidence>
<dbReference type="InterPro" id="IPR003812">
    <property type="entry name" value="Fido"/>
</dbReference>
<dbReference type="PANTHER" id="PTHR13504:SF38">
    <property type="entry name" value="FIDO DOMAIN-CONTAINING PROTEIN"/>
    <property type="match status" value="1"/>
</dbReference>
<evidence type="ECO:0000313" key="4">
    <source>
        <dbReference type="EMBL" id="SFS11469.1"/>
    </source>
</evidence>